<reference evidence="2" key="1">
    <citation type="submission" date="2018-06" db="EMBL/GenBank/DDBJ databases">
        <authorList>
            <person name="Zhirakovskaya E."/>
        </authorList>
    </citation>
    <scope>NUCLEOTIDE SEQUENCE</scope>
</reference>
<evidence type="ECO:0000313" key="2">
    <source>
        <dbReference type="EMBL" id="VAW48085.1"/>
    </source>
</evidence>
<dbReference type="PROSITE" id="PS51257">
    <property type="entry name" value="PROKAR_LIPOPROTEIN"/>
    <property type="match status" value="1"/>
</dbReference>
<dbReference type="AlphaFoldDB" id="A0A3B0VWQ1"/>
<feature type="coiled-coil region" evidence="1">
    <location>
        <begin position="88"/>
        <end position="122"/>
    </location>
</feature>
<keyword evidence="1" id="KW-0175">Coiled coil</keyword>
<evidence type="ECO:0000256" key="1">
    <source>
        <dbReference type="SAM" id="Coils"/>
    </source>
</evidence>
<dbReference type="EMBL" id="UOFB01000236">
    <property type="protein sequence ID" value="VAW48085.1"/>
    <property type="molecule type" value="Genomic_DNA"/>
</dbReference>
<proteinExistence type="predicted"/>
<protein>
    <recommendedName>
        <fullName evidence="3">Lipoprotein</fullName>
    </recommendedName>
</protein>
<organism evidence="2">
    <name type="scientific">hydrothermal vent metagenome</name>
    <dbReference type="NCBI Taxonomy" id="652676"/>
    <lineage>
        <taxon>unclassified sequences</taxon>
        <taxon>metagenomes</taxon>
        <taxon>ecological metagenomes</taxon>
    </lineage>
</organism>
<sequence length="122" mass="13369">MNMKWMSLVAVMTVFSVGCSESEQEPSNKGVSDVATELQTEEIKATEKVKGAIERARTPEQEVAIKEALNSTEGIPPEKLDSEVKGLVAKISENSDISEEEAAKLEQDLKSVFQKIEADRAQ</sequence>
<name>A0A3B0VWQ1_9ZZZZ</name>
<evidence type="ECO:0008006" key="3">
    <source>
        <dbReference type="Google" id="ProtNLM"/>
    </source>
</evidence>
<accession>A0A3B0VWQ1</accession>
<gene>
    <name evidence="2" type="ORF">MNBD_GAMMA04-534</name>
</gene>